<evidence type="ECO:0000313" key="1">
    <source>
        <dbReference type="EMBL" id="KRX03364.1"/>
    </source>
</evidence>
<dbReference type="OrthoDB" id="432162at2759"/>
<name>A0A0V0QMA8_PSEPJ</name>
<dbReference type="InterPro" id="IPR011042">
    <property type="entry name" value="6-blade_b-propeller_TolB-like"/>
</dbReference>
<dbReference type="InterPro" id="IPR051288">
    <property type="entry name" value="Serum_paraoxonase/arylesterase"/>
</dbReference>
<dbReference type="SUPFAM" id="SSF63829">
    <property type="entry name" value="Calcium-dependent phosphotriesterase"/>
    <property type="match status" value="1"/>
</dbReference>
<dbReference type="PANTHER" id="PTHR11799">
    <property type="entry name" value="PARAOXONASE"/>
    <property type="match status" value="1"/>
</dbReference>
<proteinExistence type="predicted"/>
<dbReference type="EMBL" id="LDAU01000133">
    <property type="protein sequence ID" value="KRX03364.1"/>
    <property type="molecule type" value="Genomic_DNA"/>
</dbReference>
<dbReference type="Gene3D" id="2.120.10.30">
    <property type="entry name" value="TolB, C-terminal domain"/>
    <property type="match status" value="1"/>
</dbReference>
<comment type="caution">
    <text evidence="1">The sequence shown here is derived from an EMBL/GenBank/DDBJ whole genome shotgun (WGS) entry which is preliminary data.</text>
</comment>
<organism evidence="1 2">
    <name type="scientific">Pseudocohnilembus persalinus</name>
    <name type="common">Ciliate</name>
    <dbReference type="NCBI Taxonomy" id="266149"/>
    <lineage>
        <taxon>Eukaryota</taxon>
        <taxon>Sar</taxon>
        <taxon>Alveolata</taxon>
        <taxon>Ciliophora</taxon>
        <taxon>Intramacronucleata</taxon>
        <taxon>Oligohymenophorea</taxon>
        <taxon>Scuticociliatia</taxon>
        <taxon>Philasterida</taxon>
        <taxon>Pseudocohnilembidae</taxon>
        <taxon>Pseudocohnilembus</taxon>
    </lineage>
</organism>
<dbReference type="OMA" id="DNIEYQE"/>
<dbReference type="InParanoid" id="A0A0V0QMA8"/>
<dbReference type="PANTHER" id="PTHR11799:SF12">
    <property type="entry name" value="PARAOXONASE-RELATED"/>
    <property type="match status" value="1"/>
</dbReference>
<protein>
    <submittedName>
        <fullName evidence="1">Uncharacterized protein</fullName>
    </submittedName>
</protein>
<reference evidence="1 2" key="1">
    <citation type="journal article" date="2015" name="Sci. Rep.">
        <title>Genome of the facultative scuticociliatosis pathogen Pseudocohnilembus persalinus provides insight into its virulence through horizontal gene transfer.</title>
        <authorList>
            <person name="Xiong J."/>
            <person name="Wang G."/>
            <person name="Cheng J."/>
            <person name="Tian M."/>
            <person name="Pan X."/>
            <person name="Warren A."/>
            <person name="Jiang C."/>
            <person name="Yuan D."/>
            <person name="Miao W."/>
        </authorList>
    </citation>
    <scope>NUCLEOTIDE SEQUENCE [LARGE SCALE GENOMIC DNA]</scope>
    <source>
        <strain evidence="1">36N120E</strain>
    </source>
</reference>
<evidence type="ECO:0000313" key="2">
    <source>
        <dbReference type="Proteomes" id="UP000054937"/>
    </source>
</evidence>
<keyword evidence="2" id="KW-1185">Reference proteome</keyword>
<dbReference type="Proteomes" id="UP000054937">
    <property type="component" value="Unassembled WGS sequence"/>
</dbReference>
<accession>A0A0V0QMA8</accession>
<dbReference type="AlphaFoldDB" id="A0A0V0QMA8"/>
<gene>
    <name evidence="1" type="ORF">PPERSA_12643</name>
</gene>
<sequence length="394" mass="44781">MGLKILLIGIIIAIIIYEGNEFLNVTGLLSYPVANKAKNGCQYIKGFSGGGAEDITKISENFAVTGGDKRHELWEKKNGPENVPNGGIFLIDLEMDNVYQFKIRNFPQNRKFHPHGIYYNHESKILSVINHGYDGIPSRIEQFKLDVSNVKEPVANHIRSLVVETEHNGVINDNIQISDDEYIVTQYLSQPDPLKGRQNHTLLQKLKGSLKILFNLKSTFVLHCSFKSQYKLEKEVQMECQRIEGTYGTMMNGITWDRNKEVVVADTVDKKLYFYQLQQDKAKNQILQLKKIIPSSYLIDNIEFDKFYNQYIGGGIGRAIEHLQYSANSEAYPADKPYWASVDVVKKDENGEIGQLKNILVEERAILGCSSALLYKNKVYLGSWTDTQIAVCQL</sequence>